<dbReference type="Pfam" id="PF02714">
    <property type="entry name" value="RSN1_7TM"/>
    <property type="match status" value="1"/>
</dbReference>
<dbReference type="Pfam" id="PF13967">
    <property type="entry name" value="RSN1_TM"/>
    <property type="match status" value="1"/>
</dbReference>
<feature type="transmembrane region" description="Helical" evidence="8">
    <location>
        <begin position="603"/>
        <end position="627"/>
    </location>
</feature>
<feature type="transmembrane region" description="Helical" evidence="8">
    <location>
        <begin position="160"/>
        <end position="180"/>
    </location>
</feature>
<feature type="transmembrane region" description="Helical" evidence="8">
    <location>
        <begin position="31"/>
        <end position="51"/>
    </location>
</feature>
<evidence type="ECO:0000256" key="2">
    <source>
        <dbReference type="ARBA" id="ARBA00007779"/>
    </source>
</evidence>
<feature type="transmembrane region" description="Helical" evidence="8">
    <location>
        <begin position="697"/>
        <end position="718"/>
    </location>
</feature>
<evidence type="ECO:0000256" key="5">
    <source>
        <dbReference type="ARBA" id="ARBA00022989"/>
    </source>
</evidence>
<feature type="transmembrane region" description="Helical" evidence="8">
    <location>
        <begin position="114"/>
        <end position="133"/>
    </location>
</feature>
<evidence type="ECO:0000256" key="1">
    <source>
        <dbReference type="ARBA" id="ARBA00004141"/>
    </source>
</evidence>
<feature type="transmembrane region" description="Helical" evidence="8">
    <location>
        <begin position="462"/>
        <end position="487"/>
    </location>
</feature>
<dbReference type="InterPro" id="IPR032880">
    <property type="entry name" value="CSC1/OSCA1-like_N"/>
</dbReference>
<dbReference type="InterPro" id="IPR045122">
    <property type="entry name" value="Csc1-like"/>
</dbReference>
<evidence type="ECO:0000256" key="3">
    <source>
        <dbReference type="ARBA" id="ARBA00022448"/>
    </source>
</evidence>
<evidence type="ECO:0000259" key="10">
    <source>
        <dbReference type="Pfam" id="PF12621"/>
    </source>
</evidence>
<evidence type="ECO:0000259" key="12">
    <source>
        <dbReference type="Pfam" id="PF14703"/>
    </source>
</evidence>
<dbReference type="GO" id="GO:0005227">
    <property type="term" value="F:calcium-activated cation channel activity"/>
    <property type="evidence" value="ECO:0007669"/>
    <property type="project" value="InterPro"/>
</dbReference>
<feature type="transmembrane region" description="Helical" evidence="8">
    <location>
        <begin position="508"/>
        <end position="525"/>
    </location>
</feature>
<feature type="domain" description="10TM putative phosphate transporter extracellular tail" evidence="10">
    <location>
        <begin position="805"/>
        <end position="898"/>
    </location>
</feature>
<evidence type="ECO:0000256" key="4">
    <source>
        <dbReference type="ARBA" id="ARBA00022692"/>
    </source>
</evidence>
<dbReference type="InterPro" id="IPR003864">
    <property type="entry name" value="CSC1/OSCA1-like_7TM"/>
</dbReference>
<name>A0A0A1TJP7_9HYPO</name>
<feature type="transmembrane region" description="Helical" evidence="8">
    <location>
        <begin position="418"/>
        <end position="442"/>
    </location>
</feature>
<dbReference type="GO" id="GO:0005886">
    <property type="term" value="C:plasma membrane"/>
    <property type="evidence" value="ECO:0007669"/>
    <property type="project" value="TreeGrafter"/>
</dbReference>
<comment type="subcellular location">
    <subcellularLocation>
        <location evidence="1">Membrane</location>
        <topology evidence="1">Multi-pass membrane protein</topology>
    </subcellularLocation>
</comment>
<feature type="domain" description="CSC1/OSCA1-like 7TM region" evidence="9">
    <location>
        <begin position="416"/>
        <end position="688"/>
    </location>
</feature>
<feature type="domain" description="CSC1/OSCA1-like cytosolic" evidence="12">
    <location>
        <begin position="205"/>
        <end position="405"/>
    </location>
</feature>
<gene>
    <name evidence="13" type="ORF">VHEMI05833</name>
</gene>
<dbReference type="OrthoDB" id="1076608at2759"/>
<evidence type="ECO:0000259" key="9">
    <source>
        <dbReference type="Pfam" id="PF02714"/>
    </source>
</evidence>
<dbReference type="InterPro" id="IPR027815">
    <property type="entry name" value="CSC1/OSCA1-like_cyt"/>
</dbReference>
<dbReference type="PROSITE" id="PS00059">
    <property type="entry name" value="ADH_ZINC"/>
    <property type="match status" value="1"/>
</dbReference>
<dbReference type="AlphaFoldDB" id="A0A0A1TJP7"/>
<accession>A0A0A1TJP7</accession>
<feature type="transmembrane region" description="Helical" evidence="8">
    <location>
        <begin position="633"/>
        <end position="652"/>
    </location>
</feature>
<reference evidence="13 14" key="1">
    <citation type="journal article" date="2015" name="Genome Announc.">
        <title>Draft Genome Sequence and Gene Annotation of the Entomopathogenic Fungus Verticillium hemipterigenum.</title>
        <authorList>
            <person name="Horn F."/>
            <person name="Habel A."/>
            <person name="Scharf D.H."/>
            <person name="Dworschak J."/>
            <person name="Brakhage A.A."/>
            <person name="Guthke R."/>
            <person name="Hertweck C."/>
            <person name="Linde J."/>
        </authorList>
    </citation>
    <scope>NUCLEOTIDE SEQUENCE [LARGE SCALE GENOMIC DNA]</scope>
</reference>
<sequence>MGFIDWIKDNLAPQGEQGEAINAQPPSLSGMLSVLIPTALMAVAFFAIFIVGRRIEKRFHAPRSYLGSIHEHQRTPALPTGYFNWFGAFWRMPDSYILQHQSLDAYLFVRYLKVAFYMSLGSLIITWPILFPVNATGGKGLSQLDILSYSNVDIDTKPNYLYAHVFVGWAVYGLVMYMICREMIFYINLRQTFLLSPFYSNRLSSRVVLFTNVPKDYLNEEKIHAMYPGLIRNIWIAGDSESVDKLVEERDKVAMKLEGAQVKLIKLANKERIKAAKKSGATANAENAENTEAAAAADTESGNASARWVPQKKRPSHRLGFLGLVGKKVDTIEWGREELEKSIPAAETAQTEFIAGKYNKIGAIFVEFNTPADAENAFQTVSHHQALQMAPKVIGVRPEEVVWGNLNLPWWQKIVRRYLVIGFIAALIIFWAIPVGIVGIIAQVKVIEGLPGLHWIGDIPPVLLGVISNLVPVVALSILMSLVPVIMRLCGRLSGLTTLSQIELFTQNAYFVFQIVQVFLIRTLTDAASSALPQIVIHPDSVFSILSTALPTTANFYISYFILQGLGLASGVLTQVVGMFVFRILYKFLTGTPRSMYTKWTTLSAILWGSLLPVYSSIIVISITYSVIAPLMLFWSTIGLGLIYLAYRYNLLYVSDTAVDTRGLIYPRALKQLFTGIYLGEICMVGLFAVSKATGPAVLMALFLVFTILFQITITSIFNPLLYGISRSLSAEEIAYREGTAGAQAIDEKHVGATNGTNGTNGHEVTEAGASNGHDTNGHETNGKAVAAAGGASDKIKFTDRVARYFKPWQYADYHHLRQLVPDDAGVEFNYNEQNIAQAYWPPSVTKPTPTLWLPEDKAGVSKEEIANTSRVINITDDGATLNEKNKIEWDEDGSRPPIYTEKVMF</sequence>
<keyword evidence="4 8" id="KW-0812">Transmembrane</keyword>
<dbReference type="Pfam" id="PF14703">
    <property type="entry name" value="PHM7_cyt"/>
    <property type="match status" value="1"/>
</dbReference>
<dbReference type="PANTHER" id="PTHR13018:SF26">
    <property type="entry name" value="DOMAIN PROTEIN, PUTATIVE (AFU_ORTHOLOGUE AFUA_5G10920)-RELATED"/>
    <property type="match status" value="1"/>
</dbReference>
<protein>
    <recommendedName>
        <fullName evidence="15">DUF221 domain-containing protein</fullName>
    </recommendedName>
</protein>
<evidence type="ECO:0000256" key="6">
    <source>
        <dbReference type="ARBA" id="ARBA00023136"/>
    </source>
</evidence>
<dbReference type="InterPro" id="IPR002328">
    <property type="entry name" value="ADH_Zn_CS"/>
</dbReference>
<feature type="transmembrane region" description="Helical" evidence="8">
    <location>
        <begin position="557"/>
        <end position="582"/>
    </location>
</feature>
<feature type="compositionally biased region" description="Low complexity" evidence="7">
    <location>
        <begin position="279"/>
        <end position="306"/>
    </location>
</feature>
<keyword evidence="5 8" id="KW-1133">Transmembrane helix</keyword>
<evidence type="ECO:0000313" key="14">
    <source>
        <dbReference type="Proteomes" id="UP000039046"/>
    </source>
</evidence>
<dbReference type="PANTHER" id="PTHR13018">
    <property type="entry name" value="PROBABLE MEMBRANE PROTEIN DUF221-RELATED"/>
    <property type="match status" value="1"/>
</dbReference>
<dbReference type="Proteomes" id="UP000039046">
    <property type="component" value="Unassembled WGS sequence"/>
</dbReference>
<organism evidence="13 14">
    <name type="scientific">[Torrubiella] hemipterigena</name>
    <dbReference type="NCBI Taxonomy" id="1531966"/>
    <lineage>
        <taxon>Eukaryota</taxon>
        <taxon>Fungi</taxon>
        <taxon>Dikarya</taxon>
        <taxon>Ascomycota</taxon>
        <taxon>Pezizomycotina</taxon>
        <taxon>Sordariomycetes</taxon>
        <taxon>Hypocreomycetidae</taxon>
        <taxon>Hypocreales</taxon>
        <taxon>Clavicipitaceae</taxon>
        <taxon>Clavicipitaceae incertae sedis</taxon>
        <taxon>'Torrubiella' clade</taxon>
    </lineage>
</organism>
<feature type="transmembrane region" description="Helical" evidence="8">
    <location>
        <begin position="673"/>
        <end position="691"/>
    </location>
</feature>
<dbReference type="EMBL" id="CDHN01000003">
    <property type="protein sequence ID" value="CEJ90022.1"/>
    <property type="molecule type" value="Genomic_DNA"/>
</dbReference>
<dbReference type="Pfam" id="PF12621">
    <property type="entry name" value="PHM7_ext"/>
    <property type="match status" value="1"/>
</dbReference>
<dbReference type="GO" id="GO:0016491">
    <property type="term" value="F:oxidoreductase activity"/>
    <property type="evidence" value="ECO:0007669"/>
    <property type="project" value="InterPro"/>
</dbReference>
<evidence type="ECO:0008006" key="15">
    <source>
        <dbReference type="Google" id="ProtNLM"/>
    </source>
</evidence>
<evidence type="ECO:0000256" key="8">
    <source>
        <dbReference type="SAM" id="Phobius"/>
    </source>
</evidence>
<dbReference type="GO" id="GO:0008270">
    <property type="term" value="F:zinc ion binding"/>
    <property type="evidence" value="ECO:0007669"/>
    <property type="project" value="InterPro"/>
</dbReference>
<keyword evidence="3" id="KW-0813">Transport</keyword>
<dbReference type="HOGENOM" id="CLU_002458_2_1_1"/>
<dbReference type="InterPro" id="IPR022257">
    <property type="entry name" value="PHM7_ext"/>
</dbReference>
<feature type="region of interest" description="Disordered" evidence="7">
    <location>
        <begin position="278"/>
        <end position="310"/>
    </location>
</feature>
<feature type="domain" description="CSC1/OSCA1-like N-terminal transmembrane" evidence="11">
    <location>
        <begin position="32"/>
        <end position="182"/>
    </location>
</feature>
<evidence type="ECO:0000259" key="11">
    <source>
        <dbReference type="Pfam" id="PF13967"/>
    </source>
</evidence>
<evidence type="ECO:0000256" key="7">
    <source>
        <dbReference type="SAM" id="MobiDB-lite"/>
    </source>
</evidence>
<proteinExistence type="inferred from homology"/>
<keyword evidence="6 8" id="KW-0472">Membrane</keyword>
<keyword evidence="14" id="KW-1185">Reference proteome</keyword>
<comment type="similarity">
    <text evidence="2">Belongs to the CSC1 (TC 1.A.17) family.</text>
</comment>
<evidence type="ECO:0000313" key="13">
    <source>
        <dbReference type="EMBL" id="CEJ90022.1"/>
    </source>
</evidence>